<dbReference type="AlphaFoldDB" id="A0A8H4JRW7"/>
<dbReference type="CDD" id="cd18037">
    <property type="entry name" value="DEXSc_Pif1_like"/>
    <property type="match status" value="1"/>
</dbReference>
<evidence type="ECO:0000256" key="8">
    <source>
        <dbReference type="ARBA" id="ARBA00023235"/>
    </source>
</evidence>
<evidence type="ECO:0000313" key="13">
    <source>
        <dbReference type="Proteomes" id="UP000605986"/>
    </source>
</evidence>
<gene>
    <name evidence="12" type="ORF">F53441_13264</name>
</gene>
<keyword evidence="3 9" id="KW-0378">Hydrolase</keyword>
<comment type="catalytic activity">
    <reaction evidence="9">
        <text>ATP + H2O = ADP + phosphate + H(+)</text>
        <dbReference type="Rhea" id="RHEA:13065"/>
        <dbReference type="ChEBI" id="CHEBI:15377"/>
        <dbReference type="ChEBI" id="CHEBI:15378"/>
        <dbReference type="ChEBI" id="CHEBI:30616"/>
        <dbReference type="ChEBI" id="CHEBI:43474"/>
        <dbReference type="ChEBI" id="CHEBI:456216"/>
        <dbReference type="EC" id="5.6.2.3"/>
    </reaction>
</comment>
<evidence type="ECO:0000256" key="3">
    <source>
        <dbReference type="ARBA" id="ARBA00022801"/>
    </source>
</evidence>
<dbReference type="GO" id="GO:0016787">
    <property type="term" value="F:hydrolase activity"/>
    <property type="evidence" value="ECO:0007669"/>
    <property type="project" value="UniProtKB-KW"/>
</dbReference>
<dbReference type="GO" id="GO:0006281">
    <property type="term" value="P:DNA repair"/>
    <property type="evidence" value="ECO:0007669"/>
    <property type="project" value="UniProtKB-KW"/>
</dbReference>
<dbReference type="SMART" id="SM00382">
    <property type="entry name" value="AAA"/>
    <property type="match status" value="1"/>
</dbReference>
<keyword evidence="8" id="KW-0413">Isomerase</keyword>
<evidence type="ECO:0000313" key="12">
    <source>
        <dbReference type="EMBL" id="KAF4436474.1"/>
    </source>
</evidence>
<evidence type="ECO:0000256" key="2">
    <source>
        <dbReference type="ARBA" id="ARBA00022763"/>
    </source>
</evidence>
<dbReference type="EC" id="5.6.2.3" evidence="9"/>
<keyword evidence="9" id="KW-0233">DNA recombination</keyword>
<dbReference type="GO" id="GO:0006310">
    <property type="term" value="P:DNA recombination"/>
    <property type="evidence" value="ECO:0007669"/>
    <property type="project" value="UniProtKB-KW"/>
</dbReference>
<evidence type="ECO:0000256" key="10">
    <source>
        <dbReference type="SAM" id="MobiDB-lite"/>
    </source>
</evidence>
<dbReference type="InterPro" id="IPR027417">
    <property type="entry name" value="P-loop_NTPase"/>
</dbReference>
<feature type="non-terminal residue" evidence="12">
    <location>
        <position position="416"/>
    </location>
</feature>
<keyword evidence="13" id="KW-1185">Reference proteome</keyword>
<keyword evidence="7 9" id="KW-0234">DNA repair</keyword>
<dbReference type="Pfam" id="PF21530">
    <property type="entry name" value="Pif1_2B_dom"/>
    <property type="match status" value="1"/>
</dbReference>
<dbReference type="PANTHER" id="PTHR47642">
    <property type="entry name" value="ATP-DEPENDENT DNA HELICASE"/>
    <property type="match status" value="1"/>
</dbReference>
<feature type="compositionally biased region" description="Basic and acidic residues" evidence="10">
    <location>
        <begin position="60"/>
        <end position="71"/>
    </location>
</feature>
<keyword evidence="1 9" id="KW-0547">Nucleotide-binding</keyword>
<feature type="domain" description="AAA+ ATPase" evidence="11">
    <location>
        <begin position="114"/>
        <end position="237"/>
    </location>
</feature>
<evidence type="ECO:0000259" key="11">
    <source>
        <dbReference type="SMART" id="SM00382"/>
    </source>
</evidence>
<dbReference type="Pfam" id="PF05970">
    <property type="entry name" value="PIF1"/>
    <property type="match status" value="1"/>
</dbReference>
<dbReference type="PANTHER" id="PTHR47642:SF5">
    <property type="entry name" value="ATP-DEPENDENT DNA HELICASE"/>
    <property type="match status" value="1"/>
</dbReference>
<evidence type="ECO:0000256" key="4">
    <source>
        <dbReference type="ARBA" id="ARBA00022806"/>
    </source>
</evidence>
<reference evidence="12" key="1">
    <citation type="submission" date="2020-01" db="EMBL/GenBank/DDBJ databases">
        <title>Identification and distribution of gene clusters putatively required for synthesis of sphingolipid metabolism inhibitors in phylogenetically diverse species of the filamentous fungus Fusarium.</title>
        <authorList>
            <person name="Kim H.-S."/>
            <person name="Busman M."/>
            <person name="Brown D.W."/>
            <person name="Divon H."/>
            <person name="Uhlig S."/>
            <person name="Proctor R.H."/>
        </authorList>
    </citation>
    <scope>NUCLEOTIDE SEQUENCE</scope>
    <source>
        <strain evidence="12">NRRL 53441</strain>
    </source>
</reference>
<dbReference type="GO" id="GO:0043139">
    <property type="term" value="F:5'-3' DNA helicase activity"/>
    <property type="evidence" value="ECO:0007669"/>
    <property type="project" value="UniProtKB-EC"/>
</dbReference>
<comment type="similarity">
    <text evidence="9">Belongs to the helicase family.</text>
</comment>
<dbReference type="SUPFAM" id="SSF52540">
    <property type="entry name" value="P-loop containing nucleoside triphosphate hydrolases"/>
    <property type="match status" value="1"/>
</dbReference>
<organism evidence="12 13">
    <name type="scientific">Fusarium austroafricanum</name>
    <dbReference type="NCBI Taxonomy" id="2364996"/>
    <lineage>
        <taxon>Eukaryota</taxon>
        <taxon>Fungi</taxon>
        <taxon>Dikarya</taxon>
        <taxon>Ascomycota</taxon>
        <taxon>Pezizomycotina</taxon>
        <taxon>Sordariomycetes</taxon>
        <taxon>Hypocreomycetidae</taxon>
        <taxon>Hypocreales</taxon>
        <taxon>Nectriaceae</taxon>
        <taxon>Fusarium</taxon>
        <taxon>Fusarium concolor species complex</taxon>
    </lineage>
</organism>
<dbReference type="Gene3D" id="3.40.50.300">
    <property type="entry name" value="P-loop containing nucleotide triphosphate hydrolases"/>
    <property type="match status" value="1"/>
</dbReference>
<dbReference type="InterPro" id="IPR003593">
    <property type="entry name" value="AAA+_ATPase"/>
</dbReference>
<dbReference type="OrthoDB" id="432234at2759"/>
<comment type="caution">
    <text evidence="12">The sequence shown here is derived from an EMBL/GenBank/DDBJ whole genome shotgun (WGS) entry which is preliminary data.</text>
</comment>
<evidence type="ECO:0000256" key="9">
    <source>
        <dbReference type="RuleBase" id="RU363044"/>
    </source>
</evidence>
<evidence type="ECO:0000256" key="7">
    <source>
        <dbReference type="ARBA" id="ARBA00023204"/>
    </source>
</evidence>
<keyword evidence="6" id="KW-0238">DNA-binding</keyword>
<evidence type="ECO:0000256" key="1">
    <source>
        <dbReference type="ARBA" id="ARBA00022741"/>
    </source>
</evidence>
<feature type="region of interest" description="Disordered" evidence="10">
    <location>
        <begin position="51"/>
        <end position="71"/>
    </location>
</feature>
<dbReference type="InterPro" id="IPR049163">
    <property type="entry name" value="Pif1-like_2B_dom"/>
</dbReference>
<dbReference type="GO" id="GO:0005524">
    <property type="term" value="F:ATP binding"/>
    <property type="evidence" value="ECO:0007669"/>
    <property type="project" value="UniProtKB-KW"/>
</dbReference>
<evidence type="ECO:0000256" key="5">
    <source>
        <dbReference type="ARBA" id="ARBA00022840"/>
    </source>
</evidence>
<comment type="cofactor">
    <cofactor evidence="9">
        <name>Mg(2+)</name>
        <dbReference type="ChEBI" id="CHEBI:18420"/>
    </cofactor>
</comment>
<dbReference type="InterPro" id="IPR051055">
    <property type="entry name" value="PIF1_helicase"/>
</dbReference>
<dbReference type="GO" id="GO:0000723">
    <property type="term" value="P:telomere maintenance"/>
    <property type="evidence" value="ECO:0007669"/>
    <property type="project" value="InterPro"/>
</dbReference>
<dbReference type="Proteomes" id="UP000605986">
    <property type="component" value="Unassembled WGS sequence"/>
</dbReference>
<evidence type="ECO:0000256" key="6">
    <source>
        <dbReference type="ARBA" id="ARBA00023125"/>
    </source>
</evidence>
<keyword evidence="5 9" id="KW-0067">ATP-binding</keyword>
<accession>A0A8H4JRW7</accession>
<keyword evidence="4 9" id="KW-0347">Helicase</keyword>
<keyword evidence="2 9" id="KW-0227">DNA damage</keyword>
<sequence>MSPPWAGQIRGSYRARSLAQMGSLVLVGVTGRFCIPSMSISTARDLAKKLAKRGHKPASKHHDGSDLHSEEERLNQVLREKMHATLGSSSANKATKKSILDEDQKTVFDLVVKKGKSVFFTGPAGTGKSFLLKEIIRGLATKYRDDKRVAVTASTGLAAVNIGGTTLHRFAGIGLGQAPTKQLIQDIMTTTILQERWRSVKVLIVDEISMINCALFDKLDEIAREVRDKKKDIPFGGIQLVLCGDFLQLPPVVNGADDGTPKFCFEAKAWDQAIQHTINLSQIYRQRDTKFTEMLNEIREGRLSHATIQKFQGLHRPVAKDGVETTELFPLRRQADQANTRRLEEIKALVSHDYIAADGGKLADDDARKSLLRGCIAPESLTLKEGAQVMLIKNIDEKLVNGSQGCVVGFERSWTE</sequence>
<dbReference type="EMBL" id="JAADJG010000802">
    <property type="protein sequence ID" value="KAF4436474.1"/>
    <property type="molecule type" value="Genomic_DNA"/>
</dbReference>
<protein>
    <recommendedName>
        <fullName evidence="9">ATP-dependent DNA helicase</fullName>
        <ecNumber evidence="9">5.6.2.3</ecNumber>
    </recommendedName>
</protein>
<name>A0A8H4JRW7_9HYPO</name>
<proteinExistence type="inferred from homology"/>
<dbReference type="InterPro" id="IPR010285">
    <property type="entry name" value="DNA_helicase_pif1-like_DEAD"/>
</dbReference>